<dbReference type="OrthoDB" id="629492at2759"/>
<dbReference type="Pfam" id="PF13877">
    <property type="entry name" value="RPAP3_C"/>
    <property type="match status" value="1"/>
</dbReference>
<reference evidence="7" key="1">
    <citation type="submission" date="2020-11" db="EMBL/GenBank/DDBJ databases">
        <authorList>
            <consortium name="DOE Joint Genome Institute"/>
            <person name="Ahrendt S."/>
            <person name="Riley R."/>
            <person name="Andreopoulos W."/>
            <person name="Labutti K."/>
            <person name="Pangilinan J."/>
            <person name="Ruiz-Duenas F.J."/>
            <person name="Barrasa J.M."/>
            <person name="Sanchez-Garcia M."/>
            <person name="Camarero S."/>
            <person name="Miyauchi S."/>
            <person name="Serrano A."/>
            <person name="Linde D."/>
            <person name="Babiker R."/>
            <person name="Drula E."/>
            <person name="Ayuso-Fernandez I."/>
            <person name="Pacheco R."/>
            <person name="Padilla G."/>
            <person name="Ferreira P."/>
            <person name="Barriuso J."/>
            <person name="Kellner H."/>
            <person name="Castanera R."/>
            <person name="Alfaro M."/>
            <person name="Ramirez L."/>
            <person name="Pisabarro A.G."/>
            <person name="Kuo A."/>
            <person name="Tritt A."/>
            <person name="Lipzen A."/>
            <person name="He G."/>
            <person name="Yan M."/>
            <person name="Ng V."/>
            <person name="Cullen D."/>
            <person name="Martin F."/>
            <person name="Rosso M.-N."/>
            <person name="Henrissat B."/>
            <person name="Hibbett D."/>
            <person name="Martinez A.T."/>
            <person name="Grigoriev I.V."/>
        </authorList>
    </citation>
    <scope>NUCLEOTIDE SEQUENCE</scope>
    <source>
        <strain evidence="7">ATCC 90797</strain>
    </source>
</reference>
<dbReference type="InterPro" id="IPR011990">
    <property type="entry name" value="TPR-like_helical_dom_sf"/>
</dbReference>
<evidence type="ECO:0000256" key="4">
    <source>
        <dbReference type="ARBA" id="ARBA00040133"/>
    </source>
</evidence>
<dbReference type="AlphaFoldDB" id="A0A9P6D8D4"/>
<dbReference type="InterPro" id="IPR025986">
    <property type="entry name" value="RPAP3-like_C"/>
</dbReference>
<keyword evidence="1" id="KW-0677">Repeat</keyword>
<evidence type="ECO:0000313" key="8">
    <source>
        <dbReference type="Proteomes" id="UP000807025"/>
    </source>
</evidence>
<protein>
    <recommendedName>
        <fullName evidence="4">RNA polymerase II-associated protein 3</fullName>
    </recommendedName>
</protein>
<dbReference type="Proteomes" id="UP000807025">
    <property type="component" value="Unassembled WGS sequence"/>
</dbReference>
<dbReference type="EMBL" id="MU154549">
    <property type="protein sequence ID" value="KAF9496836.1"/>
    <property type="molecule type" value="Genomic_DNA"/>
</dbReference>
<feature type="compositionally biased region" description="Polar residues" evidence="5">
    <location>
        <begin position="199"/>
        <end position="208"/>
    </location>
</feature>
<evidence type="ECO:0000259" key="6">
    <source>
        <dbReference type="Pfam" id="PF13877"/>
    </source>
</evidence>
<gene>
    <name evidence="7" type="ORF">BDN71DRAFT_1388862</name>
</gene>
<dbReference type="Gene3D" id="1.25.40.10">
    <property type="entry name" value="Tetratricopeptide repeat domain"/>
    <property type="match status" value="1"/>
</dbReference>
<feature type="compositionally biased region" description="Basic and acidic residues" evidence="5">
    <location>
        <begin position="221"/>
        <end position="231"/>
    </location>
</feature>
<keyword evidence="8" id="KW-1185">Reference proteome</keyword>
<evidence type="ECO:0000256" key="5">
    <source>
        <dbReference type="SAM" id="MobiDB-lite"/>
    </source>
</evidence>
<keyword evidence="2" id="KW-0802">TPR repeat</keyword>
<proteinExistence type="inferred from homology"/>
<dbReference type="SUPFAM" id="SSF48452">
    <property type="entry name" value="TPR-like"/>
    <property type="match status" value="1"/>
</dbReference>
<feature type="domain" description="RNA-polymerase II-associated protein 3-like C-terminal" evidence="6">
    <location>
        <begin position="289"/>
        <end position="379"/>
    </location>
</feature>
<evidence type="ECO:0000256" key="3">
    <source>
        <dbReference type="ARBA" id="ARBA00038275"/>
    </source>
</evidence>
<dbReference type="InterPro" id="IPR051966">
    <property type="entry name" value="RPAP3"/>
</dbReference>
<evidence type="ECO:0000256" key="1">
    <source>
        <dbReference type="ARBA" id="ARBA00022737"/>
    </source>
</evidence>
<dbReference type="GO" id="GO:0101031">
    <property type="term" value="C:protein folding chaperone complex"/>
    <property type="evidence" value="ECO:0007669"/>
    <property type="project" value="TreeGrafter"/>
</dbReference>
<organism evidence="7 8">
    <name type="scientific">Pleurotus eryngii</name>
    <name type="common">Boletus of the steppes</name>
    <dbReference type="NCBI Taxonomy" id="5323"/>
    <lineage>
        <taxon>Eukaryota</taxon>
        <taxon>Fungi</taxon>
        <taxon>Dikarya</taxon>
        <taxon>Basidiomycota</taxon>
        <taxon>Agaricomycotina</taxon>
        <taxon>Agaricomycetes</taxon>
        <taxon>Agaricomycetidae</taxon>
        <taxon>Agaricales</taxon>
        <taxon>Pleurotineae</taxon>
        <taxon>Pleurotaceae</taxon>
        <taxon>Pleurotus</taxon>
    </lineage>
</organism>
<accession>A0A9P6D8D4</accession>
<dbReference type="PANTHER" id="PTHR46423">
    <property type="entry name" value="RNA POLYMERASE II-ASSOCIATED PROTEIN 3"/>
    <property type="match status" value="1"/>
</dbReference>
<evidence type="ECO:0000256" key="2">
    <source>
        <dbReference type="ARBA" id="ARBA00022803"/>
    </source>
</evidence>
<name>A0A9P6D8D4_PLEER</name>
<dbReference type="PANTHER" id="PTHR46423:SF1">
    <property type="entry name" value="RNA POLYMERASE II-ASSOCIATED PROTEIN 3"/>
    <property type="match status" value="1"/>
</dbReference>
<sequence length="401" mass="44290">MNNPKKALQAKEKVLSSADSEFLIDAQDQGNEAFKADDYYAAIGHYTTAILNNRKDATFPLNRAAAYLKLGKNQDAERDCTTVLELSKNNLKALFRRGQARVGIENYDAAKEGKLSQLNLDHKLINDPANDAAKLELQKLREVMEELDASKAVSQPPCSFAIQTHSSTRLPYIVRRRVPIAIVDDIPISEDLLKPISTRPLNPSDLASPTPPQSSIPRTPEPTRSEAKKAEVATASQPPPERASFKEAKRARDSIKPSRMGGGIFRPTGKHTVFTHVGPSVNDSPKPTMSLFDFSRAMHSLSTASDNWQLLLDNIPPSTLPQLFKTSLEPPLLVSIFEMFQSIESQSSEVIAQIRQYLDAFVQVPRLSTIILFLTKAEKELIRGVCEKCGAREAGSLWASV</sequence>
<dbReference type="InterPro" id="IPR019734">
    <property type="entry name" value="TPR_rpt"/>
</dbReference>
<feature type="region of interest" description="Disordered" evidence="5">
    <location>
        <begin position="199"/>
        <end position="269"/>
    </location>
</feature>
<evidence type="ECO:0000313" key="7">
    <source>
        <dbReference type="EMBL" id="KAF9496836.1"/>
    </source>
</evidence>
<feature type="compositionally biased region" description="Basic and acidic residues" evidence="5">
    <location>
        <begin position="243"/>
        <end position="256"/>
    </location>
</feature>
<dbReference type="SMART" id="SM00028">
    <property type="entry name" value="TPR"/>
    <property type="match status" value="2"/>
</dbReference>
<comment type="caution">
    <text evidence="7">The sequence shown here is derived from an EMBL/GenBank/DDBJ whole genome shotgun (WGS) entry which is preliminary data.</text>
</comment>
<comment type="similarity">
    <text evidence="3">Belongs to the RPAP3 family.</text>
</comment>